<protein>
    <submittedName>
        <fullName evidence="2">Uncharacterized protein</fullName>
    </submittedName>
</protein>
<reference evidence="2" key="4">
    <citation type="journal article" date="2020" name="Genome Biol. Evol.">
        <title>Complete Genome Sequence of the Polysaccharide-Degrading Rumen Bacterium Pseudobutyrivibrio xylanivorans MA3014 Reveals an Incomplete Glycolytic Pathway.</title>
        <authorList>
            <person name="Palevich N."/>
            <person name="Maclean P.H."/>
            <person name="Kelly W.J."/>
            <person name="Leahy S.C."/>
            <person name="Rakonjac J."/>
            <person name="Attwood G.T."/>
        </authorList>
    </citation>
    <scope>NUCLEOTIDE SEQUENCE</scope>
    <source>
        <strain evidence="2">MA3014</strain>
    </source>
</reference>
<proteinExistence type="predicted"/>
<dbReference type="RefSeq" id="WP_151621923.1">
    <property type="nucleotide sequence ID" value="NZ_CP043028.1"/>
</dbReference>
<dbReference type="OrthoDB" id="2240431at2"/>
<dbReference type="EMBL" id="CP043028">
    <property type="protein sequence ID" value="QFJ53378.1"/>
    <property type="molecule type" value="Genomic_DNA"/>
</dbReference>
<evidence type="ECO:0000313" key="3">
    <source>
        <dbReference type="Proteomes" id="UP000327030"/>
    </source>
</evidence>
<evidence type="ECO:0000313" key="1">
    <source>
        <dbReference type="EMBL" id="QFJ53378.1"/>
    </source>
</evidence>
<name>A0A5P6VLD4_PSEXY</name>
<dbReference type="AlphaFoldDB" id="A0A5P6VLD4"/>
<reference evidence="2" key="1">
    <citation type="journal article" date="2018" name="Nat. Biotechnol.">
        <title>Cultivation and sequencing of rumen microbiome members from the Hungate1000 Collection.</title>
        <authorList>
            <consortium name="Hungate1000 project collaborators"/>
            <person name="Seshadri R."/>
            <person name="Leahy S.C."/>
            <person name="Attwood G.T."/>
            <person name="Teh K.H."/>
            <person name="Lambie S.C."/>
            <person name="Cookson A.L."/>
            <person name="Eloe-Fadrosh E.A."/>
            <person name="Pavlopoulos G.A."/>
            <person name="Hadjithomas M."/>
            <person name="Varghese N.J."/>
            <person name="Paez-Espino D."/>
            <person name="Perry R."/>
            <person name="Henderson G."/>
            <person name="Creevey C.J."/>
            <person name="Terrapon N."/>
            <person name="Lapebie P."/>
            <person name="Drula E."/>
            <person name="Lombard V."/>
            <person name="Rubin E."/>
            <person name="Kyrpides N.C."/>
            <person name="Henrissat B."/>
            <person name="Woyke T."/>
            <person name="Ivanova N.N."/>
            <person name="Kelly W.J."/>
        </authorList>
    </citation>
    <scope>NUCLEOTIDE SEQUENCE</scope>
    <source>
        <strain evidence="2">MA3014</strain>
    </source>
</reference>
<dbReference type="Proteomes" id="UP000327030">
    <property type="component" value="Chromosome 1"/>
</dbReference>
<organism evidence="2 3">
    <name type="scientific">Pseudobutyrivibrio xylanivorans</name>
    <dbReference type="NCBI Taxonomy" id="185007"/>
    <lineage>
        <taxon>Bacteria</taxon>
        <taxon>Bacillati</taxon>
        <taxon>Bacillota</taxon>
        <taxon>Clostridia</taxon>
        <taxon>Lachnospirales</taxon>
        <taxon>Lachnospiraceae</taxon>
        <taxon>Pseudobutyrivibrio</taxon>
    </lineage>
</organism>
<dbReference type="EMBL" id="CP043028">
    <property type="protein sequence ID" value="QFJ53455.1"/>
    <property type="molecule type" value="Genomic_DNA"/>
</dbReference>
<evidence type="ECO:0000313" key="2">
    <source>
        <dbReference type="EMBL" id="QFJ53455.1"/>
    </source>
</evidence>
<gene>
    <name evidence="1" type="ORF">FXF36_00065</name>
    <name evidence="2" type="ORF">FXF36_00475</name>
</gene>
<dbReference type="KEGG" id="pxv:FXF36_00475"/>
<accession>A0A5P6VLD4</accession>
<sequence length="379" mass="42523">MIFRKKKNEIAVVELKELVTTDEFNELSLVEIKDEKVISRIVSAVPGAAQVVGNTVVAAEAAGLANSGVYQAILPSGAKLVNSKATEGAVRGMFREGGKIAGNADFVSVDGAMKNIAAVNVANAAMGAASLVVGQYYMQQINAELNAISDGISRLQDYQKNEYKSKVLTLVTQVKRAADFQAEILEDVTLRAEEISRLQSLETTCMNLLNQANIEVEQISFRKYDTFDKYSQATKDISEWQKYQMMLVNVLFTIADLNYTFHIGALSPEQCYSTYDSSFKYTDKTIEKTKKWHLMHEETLGIDIDQAIFERKGLDAIVHKPLSLINDDFQYRSMKKQEVEKIRIQKGAEIVNRREENKNLYMEDAKIVFKNGKVFYVSV</sequence>
<dbReference type="KEGG" id="pxv:FXF36_00065"/>
<reference evidence="3" key="3">
    <citation type="submission" date="2019-08" db="EMBL/GenBank/DDBJ databases">
        <title>Complete Genome Sequence of the Polysaccharide-Degrading Rumen Bacterium Pseudobutyrivibrio xylanivorans MA3014.</title>
        <authorList>
            <person name="Palevich N."/>
            <person name="Maclean P.H."/>
            <person name="Kelly W.J."/>
            <person name="Leahy S.C."/>
            <person name="Rakonjac J."/>
            <person name="Attwood G.T."/>
        </authorList>
    </citation>
    <scope>NUCLEOTIDE SEQUENCE [LARGE SCALE GENOMIC DNA]</scope>
    <source>
        <strain evidence="3">MA3014</strain>
    </source>
</reference>
<reference evidence="2" key="2">
    <citation type="journal article" date="2019" name="Appl. Environ. Microbiol.">
        <title>Comparative Genomics of Rumen Butyrivibrio spp. Uncovers a Continuum of Polysaccharide-Degrading Capabilities.</title>
        <authorList>
            <person name="Palevich N."/>
            <person name="Kelly W.J."/>
            <person name="Leahy S.C."/>
            <person name="Denman S."/>
            <person name="Altermann E."/>
            <person name="Rakonjac J."/>
            <person name="Attwood G.T."/>
        </authorList>
    </citation>
    <scope>NUCLEOTIDE SEQUENCE</scope>
    <source>
        <strain evidence="2">MA3014</strain>
    </source>
</reference>